<proteinExistence type="predicted"/>
<accession>A0A0A9EKK3</accession>
<dbReference type="EMBL" id="GBRH01198362">
    <property type="protein sequence ID" value="JAD99533.1"/>
    <property type="molecule type" value="Transcribed_RNA"/>
</dbReference>
<reference evidence="1" key="2">
    <citation type="journal article" date="2015" name="Data Brief">
        <title>Shoot transcriptome of the giant reed, Arundo donax.</title>
        <authorList>
            <person name="Barrero R.A."/>
            <person name="Guerrero F.D."/>
            <person name="Moolhuijzen P."/>
            <person name="Goolsby J.A."/>
            <person name="Tidwell J."/>
            <person name="Bellgard S.E."/>
            <person name="Bellgard M.I."/>
        </authorList>
    </citation>
    <scope>NUCLEOTIDE SEQUENCE</scope>
    <source>
        <tissue evidence="1">Shoot tissue taken approximately 20 cm above the soil surface</tissue>
    </source>
</reference>
<evidence type="ECO:0000313" key="1">
    <source>
        <dbReference type="EMBL" id="JAD99533.1"/>
    </source>
</evidence>
<name>A0A0A9EKK3_ARUDO</name>
<organism evidence="1">
    <name type="scientific">Arundo donax</name>
    <name type="common">Giant reed</name>
    <name type="synonym">Donax arundinaceus</name>
    <dbReference type="NCBI Taxonomy" id="35708"/>
    <lineage>
        <taxon>Eukaryota</taxon>
        <taxon>Viridiplantae</taxon>
        <taxon>Streptophyta</taxon>
        <taxon>Embryophyta</taxon>
        <taxon>Tracheophyta</taxon>
        <taxon>Spermatophyta</taxon>
        <taxon>Magnoliopsida</taxon>
        <taxon>Liliopsida</taxon>
        <taxon>Poales</taxon>
        <taxon>Poaceae</taxon>
        <taxon>PACMAD clade</taxon>
        <taxon>Arundinoideae</taxon>
        <taxon>Arundineae</taxon>
        <taxon>Arundo</taxon>
    </lineage>
</organism>
<sequence>MGKPQRVAFPTLLRSPALRLDSTRQDKMVHLLVG</sequence>
<protein>
    <submittedName>
        <fullName evidence="1">Uncharacterized protein</fullName>
    </submittedName>
</protein>
<reference evidence="1" key="1">
    <citation type="submission" date="2014-09" db="EMBL/GenBank/DDBJ databases">
        <authorList>
            <person name="Magalhaes I.L.F."/>
            <person name="Oliveira U."/>
            <person name="Santos F.R."/>
            <person name="Vidigal T.H.D.A."/>
            <person name="Brescovit A.D."/>
            <person name="Santos A.J."/>
        </authorList>
    </citation>
    <scope>NUCLEOTIDE SEQUENCE</scope>
    <source>
        <tissue evidence="1">Shoot tissue taken approximately 20 cm above the soil surface</tissue>
    </source>
</reference>
<dbReference type="AlphaFoldDB" id="A0A0A9EKK3"/>